<accession>A0A0R2NP46</accession>
<dbReference type="AlphaFoldDB" id="A0A0R2NP46"/>
<evidence type="ECO:0000256" key="1">
    <source>
        <dbReference type="SAM" id="Phobius"/>
    </source>
</evidence>
<evidence type="ECO:0000313" key="2">
    <source>
        <dbReference type="EMBL" id="KRO27460.1"/>
    </source>
</evidence>
<gene>
    <name evidence="2" type="ORF">DY78_GL003208</name>
</gene>
<dbReference type="RefSeq" id="WP_024624436.1">
    <property type="nucleotide sequence ID" value="NZ_AYGX02000079.1"/>
</dbReference>
<protein>
    <submittedName>
        <fullName evidence="2">Uncharacterized protein</fullName>
    </submittedName>
</protein>
<feature type="transmembrane region" description="Helical" evidence="1">
    <location>
        <begin position="20"/>
        <end position="39"/>
    </location>
</feature>
<reference evidence="2 3" key="1">
    <citation type="journal article" date="2015" name="Genome Announc.">
        <title>Expanding the biotechnology potential of lactobacilli through comparative genomics of 213 strains and associated genera.</title>
        <authorList>
            <person name="Sun Z."/>
            <person name="Harris H.M."/>
            <person name="McCann A."/>
            <person name="Guo C."/>
            <person name="Argimon S."/>
            <person name="Zhang W."/>
            <person name="Yang X."/>
            <person name="Jeffery I.B."/>
            <person name="Cooney J.C."/>
            <person name="Kagawa T.F."/>
            <person name="Liu W."/>
            <person name="Song Y."/>
            <person name="Salvetti E."/>
            <person name="Wrobel A."/>
            <person name="Rasinkangas P."/>
            <person name="Parkhill J."/>
            <person name="Rea M.C."/>
            <person name="O'Sullivan O."/>
            <person name="Ritari J."/>
            <person name="Douillard F.P."/>
            <person name="Paul Ross R."/>
            <person name="Yang R."/>
            <person name="Briner A.E."/>
            <person name="Felis G.E."/>
            <person name="de Vos W.M."/>
            <person name="Barrangou R."/>
            <person name="Klaenhammer T.R."/>
            <person name="Caufield P.W."/>
            <person name="Cui Y."/>
            <person name="Zhang H."/>
            <person name="O'Toole P.W."/>
        </authorList>
    </citation>
    <scope>NUCLEOTIDE SEQUENCE [LARGE SCALE GENOMIC DNA]</scope>
    <source>
        <strain evidence="2 3">DSM 21115</strain>
    </source>
</reference>
<keyword evidence="1" id="KW-1133">Transmembrane helix</keyword>
<feature type="transmembrane region" description="Helical" evidence="1">
    <location>
        <begin position="45"/>
        <end position="63"/>
    </location>
</feature>
<proteinExistence type="predicted"/>
<organism evidence="2 3">
    <name type="scientific">Lactiplantibacillus fabifermentans DSM 21115</name>
    <dbReference type="NCBI Taxonomy" id="1413187"/>
    <lineage>
        <taxon>Bacteria</taxon>
        <taxon>Bacillati</taxon>
        <taxon>Bacillota</taxon>
        <taxon>Bacilli</taxon>
        <taxon>Lactobacillales</taxon>
        <taxon>Lactobacillaceae</taxon>
        <taxon>Lactiplantibacillus</taxon>
    </lineage>
</organism>
<sequence length="100" mass="10898">MAKEKNEKYDEDDKRLGRGILIAAKWIAIVAGLVGPFVMMYSHDWGLNLGTISVICGGVALCFGPTGRTAGGQWLALLETLGVGLLVLVYYVLILKFIHF</sequence>
<keyword evidence="1" id="KW-0812">Transmembrane</keyword>
<evidence type="ECO:0000313" key="3">
    <source>
        <dbReference type="Proteomes" id="UP000050920"/>
    </source>
</evidence>
<keyword evidence="1" id="KW-0472">Membrane</keyword>
<comment type="caution">
    <text evidence="2">The sequence shown here is derived from an EMBL/GenBank/DDBJ whole genome shotgun (WGS) entry which is preliminary data.</text>
</comment>
<feature type="transmembrane region" description="Helical" evidence="1">
    <location>
        <begin position="75"/>
        <end position="98"/>
    </location>
</feature>
<dbReference type="Proteomes" id="UP000050920">
    <property type="component" value="Unassembled WGS sequence"/>
</dbReference>
<name>A0A0R2NP46_9LACO</name>
<dbReference type="EMBL" id="AYGX02000079">
    <property type="protein sequence ID" value="KRO27460.1"/>
    <property type="molecule type" value="Genomic_DNA"/>
</dbReference>
<keyword evidence="3" id="KW-1185">Reference proteome</keyword>